<keyword evidence="7" id="KW-1185">Reference proteome</keyword>
<accession>A0A7H8TD94</accession>
<dbReference type="FunFam" id="1.10.10.60:FF:000141">
    <property type="entry name" value="TetR family transcriptional regulator"/>
    <property type="match status" value="1"/>
</dbReference>
<evidence type="ECO:0000259" key="5">
    <source>
        <dbReference type="PROSITE" id="PS50977"/>
    </source>
</evidence>
<keyword evidence="1" id="KW-0805">Transcription regulation</keyword>
<evidence type="ECO:0000256" key="1">
    <source>
        <dbReference type="ARBA" id="ARBA00023015"/>
    </source>
</evidence>
<name>A0A7H8TD94_STRCX</name>
<dbReference type="PROSITE" id="PS50977">
    <property type="entry name" value="HTH_TETR_2"/>
    <property type="match status" value="1"/>
</dbReference>
<dbReference type="InterPro" id="IPR009057">
    <property type="entry name" value="Homeodomain-like_sf"/>
</dbReference>
<sequence length="221" mass="24088">MTSADSGRGRPRKGFPEKRRAILDASRKVFGRVGYQGASIDMIATEASVSTRTIYNHFENKEQLFSTVLIESSEQVAAAHEAMIERCLGRTSSAAGLEADLVSLAMDWVRPRPEFTDHFAIVARINAEGENFPGDLHDAWQKAGPLRVQRTLAARMARLAESGLLHVRDSELAAQHFVVLVTNTWGRGQAGVDALTDAETHDIAAAGVHAFLYGYLPRDGG</sequence>
<feature type="domain" description="HTH tetR-type" evidence="5">
    <location>
        <begin position="16"/>
        <end position="76"/>
    </location>
</feature>
<dbReference type="RefSeq" id="WP_107905466.1">
    <property type="nucleotide sequence ID" value="NZ_BMUS01000002.1"/>
</dbReference>
<evidence type="ECO:0000256" key="3">
    <source>
        <dbReference type="ARBA" id="ARBA00023163"/>
    </source>
</evidence>
<dbReference type="PANTHER" id="PTHR30055:SF146">
    <property type="entry name" value="HTH-TYPE TRANSCRIPTIONAL DUAL REGULATOR CECR"/>
    <property type="match status" value="1"/>
</dbReference>
<dbReference type="GeneID" id="91329712"/>
<dbReference type="AlphaFoldDB" id="A0A7H8TD94"/>
<dbReference type="Pfam" id="PF14246">
    <property type="entry name" value="TetR_C_7"/>
    <property type="match status" value="1"/>
</dbReference>
<proteinExistence type="predicted"/>
<dbReference type="Proteomes" id="UP000509418">
    <property type="component" value="Chromosome"/>
</dbReference>
<dbReference type="SUPFAM" id="SSF46689">
    <property type="entry name" value="Homeodomain-like"/>
    <property type="match status" value="1"/>
</dbReference>
<dbReference type="GO" id="GO:0000976">
    <property type="term" value="F:transcription cis-regulatory region binding"/>
    <property type="evidence" value="ECO:0007669"/>
    <property type="project" value="TreeGrafter"/>
</dbReference>
<dbReference type="PROSITE" id="PS01081">
    <property type="entry name" value="HTH_TETR_1"/>
    <property type="match status" value="1"/>
</dbReference>
<evidence type="ECO:0000256" key="2">
    <source>
        <dbReference type="ARBA" id="ARBA00023125"/>
    </source>
</evidence>
<dbReference type="InterPro" id="IPR001647">
    <property type="entry name" value="HTH_TetR"/>
</dbReference>
<protein>
    <submittedName>
        <fullName evidence="6">TetR/AcrR family transcriptional regulator</fullName>
    </submittedName>
</protein>
<dbReference type="EMBL" id="CP056041">
    <property type="protein sequence ID" value="QKZ21446.1"/>
    <property type="molecule type" value="Genomic_DNA"/>
</dbReference>
<evidence type="ECO:0000313" key="6">
    <source>
        <dbReference type="EMBL" id="QKZ21446.1"/>
    </source>
</evidence>
<dbReference type="InterPro" id="IPR039536">
    <property type="entry name" value="TetR_C_Proteobacteria"/>
</dbReference>
<feature type="DNA-binding region" description="H-T-H motif" evidence="4">
    <location>
        <begin position="39"/>
        <end position="58"/>
    </location>
</feature>
<evidence type="ECO:0000256" key="4">
    <source>
        <dbReference type="PROSITE-ProRule" id="PRU00335"/>
    </source>
</evidence>
<dbReference type="Gene3D" id="1.10.357.10">
    <property type="entry name" value="Tetracycline Repressor, domain 2"/>
    <property type="match status" value="1"/>
</dbReference>
<dbReference type="InterPro" id="IPR050109">
    <property type="entry name" value="HTH-type_TetR-like_transc_reg"/>
</dbReference>
<reference evidence="6 7" key="1">
    <citation type="submission" date="2020-06" db="EMBL/GenBank/DDBJ databases">
        <title>Genome mining for natural products.</title>
        <authorList>
            <person name="Zhang B."/>
            <person name="Shi J."/>
            <person name="Ge H."/>
        </authorList>
    </citation>
    <scope>NUCLEOTIDE SEQUENCE [LARGE SCALE GENOMIC DNA]</scope>
    <source>
        <strain evidence="6 7">NA02069</strain>
    </source>
</reference>
<dbReference type="InterPro" id="IPR023772">
    <property type="entry name" value="DNA-bd_HTH_TetR-type_CS"/>
</dbReference>
<dbReference type="GO" id="GO:0045892">
    <property type="term" value="P:negative regulation of DNA-templated transcription"/>
    <property type="evidence" value="ECO:0007669"/>
    <property type="project" value="UniProtKB-ARBA"/>
</dbReference>
<evidence type="ECO:0000313" key="7">
    <source>
        <dbReference type="Proteomes" id="UP000509418"/>
    </source>
</evidence>
<dbReference type="PRINTS" id="PR00455">
    <property type="entry name" value="HTHTETR"/>
</dbReference>
<organism evidence="6 7">
    <name type="scientific">Streptomyces chartreusis</name>
    <dbReference type="NCBI Taxonomy" id="1969"/>
    <lineage>
        <taxon>Bacteria</taxon>
        <taxon>Bacillati</taxon>
        <taxon>Actinomycetota</taxon>
        <taxon>Actinomycetes</taxon>
        <taxon>Kitasatosporales</taxon>
        <taxon>Streptomycetaceae</taxon>
        <taxon>Streptomyces</taxon>
    </lineage>
</organism>
<keyword evidence="3" id="KW-0804">Transcription</keyword>
<gene>
    <name evidence="6" type="ORF">HUT05_31390</name>
</gene>
<keyword evidence="2 4" id="KW-0238">DNA-binding</keyword>
<dbReference type="PANTHER" id="PTHR30055">
    <property type="entry name" value="HTH-TYPE TRANSCRIPTIONAL REGULATOR RUTR"/>
    <property type="match status" value="1"/>
</dbReference>
<dbReference type="Pfam" id="PF00440">
    <property type="entry name" value="TetR_N"/>
    <property type="match status" value="1"/>
</dbReference>
<dbReference type="GO" id="GO:0003700">
    <property type="term" value="F:DNA-binding transcription factor activity"/>
    <property type="evidence" value="ECO:0007669"/>
    <property type="project" value="TreeGrafter"/>
</dbReference>